<evidence type="ECO:0000313" key="2">
    <source>
        <dbReference type="Proteomes" id="UP001337655"/>
    </source>
</evidence>
<sequence>MEHNHNDNHEHEEMDPGIMYEQQWVKDLVQKLQQEIVVLANKGWLGLDDSKSQRVLDYACGHGTISLALLEAFPSATFQGLDSHPAQVQRFNDEAQKALEPGSSQSRMWAKVGDLSTSPAKDFETEEWFDFDAIIMSMALHHVKDPLQMLRQLKKRLRRGGTLVIIEFHGAEHRKHDHYGRQDSGNDEMEMIYAPGGQKIWPGLNKSWLDQALADAGFDKASIDIVPGPTFTIPEELSQHSHGGEKQLVFAKAVA</sequence>
<dbReference type="AlphaFoldDB" id="A0AAV9PLL9"/>
<dbReference type="Gene3D" id="3.40.50.150">
    <property type="entry name" value="Vaccinia Virus protein VP39"/>
    <property type="match status" value="1"/>
</dbReference>
<evidence type="ECO:0008006" key="3">
    <source>
        <dbReference type="Google" id="ProtNLM"/>
    </source>
</evidence>
<dbReference type="EMBL" id="JAVRRT010000002">
    <property type="protein sequence ID" value="KAK5174182.1"/>
    <property type="molecule type" value="Genomic_DNA"/>
</dbReference>
<gene>
    <name evidence="1" type="ORF">LTR77_001262</name>
</gene>
<proteinExistence type="predicted"/>
<dbReference type="GeneID" id="89922610"/>
<dbReference type="InterPro" id="IPR029063">
    <property type="entry name" value="SAM-dependent_MTases_sf"/>
</dbReference>
<comment type="caution">
    <text evidence="1">The sequence shown here is derived from an EMBL/GenBank/DDBJ whole genome shotgun (WGS) entry which is preliminary data.</text>
</comment>
<dbReference type="RefSeq" id="XP_064662851.1">
    <property type="nucleotide sequence ID" value="XM_064798524.1"/>
</dbReference>
<dbReference type="CDD" id="cd02440">
    <property type="entry name" value="AdoMet_MTases"/>
    <property type="match status" value="1"/>
</dbReference>
<reference evidence="1 2" key="1">
    <citation type="submission" date="2023-08" db="EMBL/GenBank/DDBJ databases">
        <title>Black Yeasts Isolated from many extreme environments.</title>
        <authorList>
            <person name="Coleine C."/>
            <person name="Stajich J.E."/>
            <person name="Selbmann L."/>
        </authorList>
    </citation>
    <scope>NUCLEOTIDE SEQUENCE [LARGE SCALE GENOMIC DNA]</scope>
    <source>
        <strain evidence="1 2">CCFEE 5935</strain>
    </source>
</reference>
<dbReference type="PANTHER" id="PTHR43591">
    <property type="entry name" value="METHYLTRANSFERASE"/>
    <property type="match status" value="1"/>
</dbReference>
<organism evidence="1 2">
    <name type="scientific">Saxophila tyrrhenica</name>
    <dbReference type="NCBI Taxonomy" id="1690608"/>
    <lineage>
        <taxon>Eukaryota</taxon>
        <taxon>Fungi</taxon>
        <taxon>Dikarya</taxon>
        <taxon>Ascomycota</taxon>
        <taxon>Pezizomycotina</taxon>
        <taxon>Dothideomycetes</taxon>
        <taxon>Dothideomycetidae</taxon>
        <taxon>Mycosphaerellales</taxon>
        <taxon>Extremaceae</taxon>
        <taxon>Saxophila</taxon>
    </lineage>
</organism>
<name>A0AAV9PLL9_9PEZI</name>
<dbReference type="Pfam" id="PF13489">
    <property type="entry name" value="Methyltransf_23"/>
    <property type="match status" value="1"/>
</dbReference>
<keyword evidence="2" id="KW-1185">Reference proteome</keyword>
<dbReference type="PANTHER" id="PTHR43591:SF110">
    <property type="entry name" value="RHODANESE DOMAIN-CONTAINING PROTEIN"/>
    <property type="match status" value="1"/>
</dbReference>
<protein>
    <recommendedName>
        <fullName evidence="3">Methyltransferase domain-containing protein</fullName>
    </recommendedName>
</protein>
<accession>A0AAV9PLL9</accession>
<dbReference type="Proteomes" id="UP001337655">
    <property type="component" value="Unassembled WGS sequence"/>
</dbReference>
<dbReference type="SUPFAM" id="SSF53335">
    <property type="entry name" value="S-adenosyl-L-methionine-dependent methyltransferases"/>
    <property type="match status" value="1"/>
</dbReference>
<evidence type="ECO:0000313" key="1">
    <source>
        <dbReference type="EMBL" id="KAK5174182.1"/>
    </source>
</evidence>